<dbReference type="Proteomes" id="UP000016511">
    <property type="component" value="Unassembled WGS sequence"/>
</dbReference>
<accession>U1X3L2</accession>
<evidence type="ECO:0000313" key="1">
    <source>
        <dbReference type="EMBL" id="ERI09570.1"/>
    </source>
</evidence>
<organism evidence="1 2">
    <name type="scientific">Aneurinibacillus aneurinilyticus ATCC 12856</name>
    <dbReference type="NCBI Taxonomy" id="649747"/>
    <lineage>
        <taxon>Bacteria</taxon>
        <taxon>Bacillati</taxon>
        <taxon>Bacillota</taxon>
        <taxon>Bacilli</taxon>
        <taxon>Bacillales</taxon>
        <taxon>Paenibacillaceae</taxon>
        <taxon>Aneurinibacillus group</taxon>
        <taxon>Aneurinibacillus</taxon>
    </lineage>
</organism>
<dbReference type="EMBL" id="AWSJ01000147">
    <property type="protein sequence ID" value="ERI09570.1"/>
    <property type="molecule type" value="Genomic_DNA"/>
</dbReference>
<proteinExistence type="predicted"/>
<comment type="caution">
    <text evidence="1">The sequence shown here is derived from an EMBL/GenBank/DDBJ whole genome shotgun (WGS) entry which is preliminary data.</text>
</comment>
<reference evidence="1 2" key="1">
    <citation type="submission" date="2013-08" db="EMBL/GenBank/DDBJ databases">
        <authorList>
            <person name="Weinstock G."/>
            <person name="Sodergren E."/>
            <person name="Wylie T."/>
            <person name="Fulton L."/>
            <person name="Fulton R."/>
            <person name="Fronick C."/>
            <person name="O'Laughlin M."/>
            <person name="Godfrey J."/>
            <person name="Miner T."/>
            <person name="Herter B."/>
            <person name="Appelbaum E."/>
            <person name="Cordes M."/>
            <person name="Lek S."/>
            <person name="Wollam A."/>
            <person name="Pepin K.H."/>
            <person name="Palsikar V.B."/>
            <person name="Mitreva M."/>
            <person name="Wilson R.K."/>
        </authorList>
    </citation>
    <scope>NUCLEOTIDE SEQUENCE [LARGE SCALE GENOMIC DNA]</scope>
    <source>
        <strain evidence="1 2">ATCC 12856</strain>
    </source>
</reference>
<dbReference type="AlphaFoldDB" id="U1X3L2"/>
<gene>
    <name evidence="1" type="ORF">HMPREF0083_02411</name>
</gene>
<evidence type="ECO:0000313" key="2">
    <source>
        <dbReference type="Proteomes" id="UP000016511"/>
    </source>
</evidence>
<sequence>MAVLKGFKKLYIPLRSDKTPKHKMDKSLHVSRVSPIEKKIKNQLFAVNQEFYF</sequence>
<keyword evidence="2" id="KW-1185">Reference proteome</keyword>
<protein>
    <submittedName>
        <fullName evidence="1">Uncharacterized protein</fullName>
    </submittedName>
</protein>
<name>U1X3L2_ANEAE</name>
<dbReference type="HOGENOM" id="CLU_3057972_0_0_9"/>